<dbReference type="AlphaFoldDB" id="A0A7J8FIQ5"/>
<dbReference type="EMBL" id="JACASE010000007">
    <property type="protein sequence ID" value="KAF6447588.1"/>
    <property type="molecule type" value="Genomic_DNA"/>
</dbReference>
<evidence type="ECO:0000313" key="2">
    <source>
        <dbReference type="Proteomes" id="UP000593571"/>
    </source>
</evidence>
<comment type="caution">
    <text evidence="1">The sequence shown here is derived from an EMBL/GenBank/DDBJ whole genome shotgun (WGS) entry which is preliminary data.</text>
</comment>
<sequence>MGLYQKKHHKLGLKGTVNTGQNEGRLPDLVTQDQTFKLFGCKHTLLREKGRVTESIQSSAGCIISFKGWECPLSVNRPDGLRMKLWGAGLLHQWVMTVGCQAEEDCSPAIRSDGMCLTGFWTCLGPVTPSSFPSAPPEWECLSGACSTIVY</sequence>
<accession>A0A7J8FIQ5</accession>
<evidence type="ECO:0000313" key="1">
    <source>
        <dbReference type="EMBL" id="KAF6447588.1"/>
    </source>
</evidence>
<proteinExistence type="predicted"/>
<dbReference type="Proteomes" id="UP000593571">
    <property type="component" value="Unassembled WGS sequence"/>
</dbReference>
<organism evidence="1 2">
    <name type="scientific">Rousettus aegyptiacus</name>
    <name type="common">Egyptian fruit bat</name>
    <name type="synonym">Pteropus aegyptiacus</name>
    <dbReference type="NCBI Taxonomy" id="9407"/>
    <lineage>
        <taxon>Eukaryota</taxon>
        <taxon>Metazoa</taxon>
        <taxon>Chordata</taxon>
        <taxon>Craniata</taxon>
        <taxon>Vertebrata</taxon>
        <taxon>Euteleostomi</taxon>
        <taxon>Mammalia</taxon>
        <taxon>Eutheria</taxon>
        <taxon>Laurasiatheria</taxon>
        <taxon>Chiroptera</taxon>
        <taxon>Yinpterochiroptera</taxon>
        <taxon>Pteropodoidea</taxon>
        <taxon>Pteropodidae</taxon>
        <taxon>Rousettinae</taxon>
        <taxon>Rousettus</taxon>
    </lineage>
</organism>
<name>A0A7J8FIQ5_ROUAE</name>
<keyword evidence="2" id="KW-1185">Reference proteome</keyword>
<protein>
    <submittedName>
        <fullName evidence="1">Uncharacterized protein</fullName>
    </submittedName>
</protein>
<reference evidence="1 2" key="1">
    <citation type="journal article" date="2020" name="Nature">
        <title>Six reference-quality genomes reveal evolution of bat adaptations.</title>
        <authorList>
            <person name="Jebb D."/>
            <person name="Huang Z."/>
            <person name="Pippel M."/>
            <person name="Hughes G.M."/>
            <person name="Lavrichenko K."/>
            <person name="Devanna P."/>
            <person name="Winkler S."/>
            <person name="Jermiin L.S."/>
            <person name="Skirmuntt E.C."/>
            <person name="Katzourakis A."/>
            <person name="Burkitt-Gray L."/>
            <person name="Ray D.A."/>
            <person name="Sullivan K.A.M."/>
            <person name="Roscito J.G."/>
            <person name="Kirilenko B.M."/>
            <person name="Davalos L.M."/>
            <person name="Corthals A.P."/>
            <person name="Power M.L."/>
            <person name="Jones G."/>
            <person name="Ransome R.D."/>
            <person name="Dechmann D.K.N."/>
            <person name="Locatelli A.G."/>
            <person name="Puechmaille S.J."/>
            <person name="Fedrigo O."/>
            <person name="Jarvis E.D."/>
            <person name="Hiller M."/>
            <person name="Vernes S.C."/>
            <person name="Myers E.W."/>
            <person name="Teeling E.C."/>
        </authorList>
    </citation>
    <scope>NUCLEOTIDE SEQUENCE [LARGE SCALE GENOMIC DNA]</scope>
    <source>
        <strain evidence="1">MRouAeg1</strain>
        <tissue evidence="1">Muscle</tissue>
    </source>
</reference>
<gene>
    <name evidence="1" type="ORF">HJG63_012011</name>
</gene>